<keyword evidence="3" id="KW-1185">Reference proteome</keyword>
<feature type="region of interest" description="Disordered" evidence="1">
    <location>
        <begin position="1084"/>
        <end position="1104"/>
    </location>
</feature>
<name>A0ABQ5RXE9_9CHLO</name>
<proteinExistence type="predicted"/>
<feature type="region of interest" description="Disordered" evidence="1">
    <location>
        <begin position="933"/>
        <end position="971"/>
    </location>
</feature>
<gene>
    <name evidence="2" type="ORF">VaNZ11_004638</name>
</gene>
<evidence type="ECO:0000313" key="2">
    <source>
        <dbReference type="EMBL" id="GLI62079.1"/>
    </source>
</evidence>
<organism evidence="2 3">
    <name type="scientific">Volvox africanus</name>
    <dbReference type="NCBI Taxonomy" id="51714"/>
    <lineage>
        <taxon>Eukaryota</taxon>
        <taxon>Viridiplantae</taxon>
        <taxon>Chlorophyta</taxon>
        <taxon>core chlorophytes</taxon>
        <taxon>Chlorophyceae</taxon>
        <taxon>CS clade</taxon>
        <taxon>Chlamydomonadales</taxon>
        <taxon>Volvocaceae</taxon>
        <taxon>Volvox</taxon>
    </lineage>
</organism>
<feature type="region of interest" description="Disordered" evidence="1">
    <location>
        <begin position="494"/>
        <end position="529"/>
    </location>
</feature>
<feature type="compositionally biased region" description="Low complexity" evidence="1">
    <location>
        <begin position="79"/>
        <end position="90"/>
    </location>
</feature>
<reference evidence="2 3" key="1">
    <citation type="journal article" date="2023" name="IScience">
        <title>Expanded male sex-determining region conserved during the evolution of homothallism in the green alga Volvox.</title>
        <authorList>
            <person name="Yamamoto K."/>
            <person name="Matsuzaki R."/>
            <person name="Mahakham W."/>
            <person name="Heman W."/>
            <person name="Sekimoto H."/>
            <person name="Kawachi M."/>
            <person name="Minakuchi Y."/>
            <person name="Toyoda A."/>
            <person name="Nozaki H."/>
        </authorList>
    </citation>
    <scope>NUCLEOTIDE SEQUENCE [LARGE SCALE GENOMIC DNA]</scope>
    <source>
        <strain evidence="2 3">NIES-4468</strain>
    </source>
</reference>
<protein>
    <submittedName>
        <fullName evidence="2">Uncharacterized protein</fullName>
    </submittedName>
</protein>
<feature type="region of interest" description="Disordered" evidence="1">
    <location>
        <begin position="38"/>
        <end position="98"/>
    </location>
</feature>
<feature type="compositionally biased region" description="Polar residues" evidence="1">
    <location>
        <begin position="505"/>
        <end position="516"/>
    </location>
</feature>
<feature type="compositionally biased region" description="Polar residues" evidence="1">
    <location>
        <begin position="51"/>
        <end position="77"/>
    </location>
</feature>
<sequence>MSPQFQPGVPTLGRDAVLWTGLMQSGLLQNACQLGAPGSMQLQDEHPPVQLPSSQHRISDNNTTTMHPPTRGPSSRETLAPGLPGAPLPLHMTHACPGYTQEPQLRSYHAPQGTPSVQSDHFLSSAEALPPHMTHYMVPPHARGDSNAHATARPRSVPEHLKPRPFPQQRDIPPRRQQQMQQHTDRVQGVQQQPAQAQQPMASCPPQPQVALAGTGKTGSVLELVSAQSASTRLAHAVGSESAYQTQTSYVGSANHVATILPMEQATEAAGVQLTGAQVGGWYHGGPMQHAVAQESPPAHFVAKQPRQERPQQHQPYDADAQQVPSYFPAPGSQPHLAQQQQAQLPFSQRPQKYQHHHVYAQKHNSEALLAADGDVTGGQVLRTPLISGQVPLPSAPSPPLHTVGSVNGAAPLVPQLVSEASEHPSAAAPVKLKPAVIDTTATPVSFVQLVQQPGGIQIDQSGAVRVVQLEGATGSVQPIVPPVQQHQLQNAAYGPPQTRLPVSDVQSSQRQPYVSTGTTPTAPPPGSLHMHREPVTISHHAYDQQSYSQHAGASVGGAGGGESTAAWEDPVLYHNAPVYVQSQASLMGAGDGSAYVPTPDRAPDRAPTQAELQVQPVPRDAGYMYGASPHGPIPSGGTTLDLNSMAAAGCATGPAPLTAPPERPGLKNELALSEVHNRQSIGNGPRASCTARPMAATSTQASEGSPLPLSEAMKRAEALLTAVAATQIDGELMTGMQPQLVQTCGKRINDLMLALKVASAEADVARVEAGAASAEVSKAMADAADFDGEDSLGPVSPREYAFLLERSIRTVWPLETPEHHLYRVVAEVLLIESEEGRCVPVNNEEVRLRPHEMVGATLCNVGAVVEKAAKVKAMGGSNTMSLIRQECNYFEVKELRNKQHRTSIQWLVRLRVDRLPSYRDVRRALRMAIDMALPEAPGKPRPQEKRQTTGRGNNNKDADHGGGEGSGGDCASLQFLSGEPEGAERAVLRHVALHLLECKTQETGLFHDKLEAAAEAVPQHLVKLYGKTRLQDLKRVLKSHPFFSLYCSYGTEDKAMDFIVLNTGALLQFQYRARLVLQQKQEQQEQDQQQISHQSKRRRLSGEGADELERWWMDLRSRRS</sequence>
<feature type="compositionally biased region" description="Low complexity" evidence="1">
    <location>
        <begin position="331"/>
        <end position="352"/>
    </location>
</feature>
<dbReference type="Proteomes" id="UP001165090">
    <property type="component" value="Unassembled WGS sequence"/>
</dbReference>
<accession>A0ABQ5RXE9</accession>
<feature type="compositionally biased region" description="Low complexity" evidence="1">
    <location>
        <begin position="167"/>
        <end position="202"/>
    </location>
</feature>
<dbReference type="EMBL" id="BSDZ01000011">
    <property type="protein sequence ID" value="GLI62079.1"/>
    <property type="molecule type" value="Genomic_DNA"/>
</dbReference>
<evidence type="ECO:0000256" key="1">
    <source>
        <dbReference type="SAM" id="MobiDB-lite"/>
    </source>
</evidence>
<feature type="region of interest" description="Disordered" evidence="1">
    <location>
        <begin position="590"/>
        <end position="611"/>
    </location>
</feature>
<evidence type="ECO:0000313" key="3">
    <source>
        <dbReference type="Proteomes" id="UP001165090"/>
    </source>
</evidence>
<feature type="region of interest" description="Disordered" evidence="1">
    <location>
        <begin position="133"/>
        <end position="208"/>
    </location>
</feature>
<feature type="region of interest" description="Disordered" evidence="1">
    <location>
        <begin position="297"/>
        <end position="354"/>
    </location>
</feature>
<comment type="caution">
    <text evidence="2">The sequence shown here is derived from an EMBL/GenBank/DDBJ whole genome shotgun (WGS) entry which is preliminary data.</text>
</comment>